<dbReference type="Gene3D" id="3.30.420.40">
    <property type="match status" value="1"/>
</dbReference>
<feature type="non-terminal residue" evidence="2">
    <location>
        <position position="225"/>
    </location>
</feature>
<sequence length="225" mass="24685">MSGAIYGGEETGAVVFEVGAYETKAGIAGEDLPSCMFSSSSGYLPAAAVDGMDTDVADDAKPTKKRSPYYIGHQNNVYREDMTIKCPVEDGVIVDWDLYEAHLHYAMSELSCNPEEHPILVGDEAWSSREQREKLTEIMFETYKTPAYFLGKKPVLSAFANGKSNALVFDMGLSGGSVVPVYEGYAIQKAITRTNLSASLLLNVYQSYLESQNITVVPKFMISKR</sequence>
<accession>A0A0L0FSI0</accession>
<dbReference type="Pfam" id="PF00022">
    <property type="entry name" value="Actin"/>
    <property type="match status" value="1"/>
</dbReference>
<evidence type="ECO:0000313" key="3">
    <source>
        <dbReference type="Proteomes" id="UP000054560"/>
    </source>
</evidence>
<dbReference type="PANTHER" id="PTHR11937">
    <property type="entry name" value="ACTIN"/>
    <property type="match status" value="1"/>
</dbReference>
<dbReference type="InterPro" id="IPR004000">
    <property type="entry name" value="Actin"/>
</dbReference>
<dbReference type="FunFam" id="3.30.420.40:FF:000050">
    <property type="entry name" value="Actin, alpha skeletal muscle"/>
    <property type="match status" value="1"/>
</dbReference>
<name>A0A0L0FSI0_9EUKA</name>
<dbReference type="GeneID" id="25908403"/>
<dbReference type="Proteomes" id="UP000054560">
    <property type="component" value="Unassembled WGS sequence"/>
</dbReference>
<dbReference type="SMART" id="SM00268">
    <property type="entry name" value="ACTIN"/>
    <property type="match status" value="1"/>
</dbReference>
<organism evidence="2 3">
    <name type="scientific">Sphaeroforma arctica JP610</name>
    <dbReference type="NCBI Taxonomy" id="667725"/>
    <lineage>
        <taxon>Eukaryota</taxon>
        <taxon>Ichthyosporea</taxon>
        <taxon>Ichthyophonida</taxon>
        <taxon>Sphaeroforma</taxon>
    </lineage>
</organism>
<dbReference type="eggNOG" id="KOG0679">
    <property type="taxonomic scope" value="Eukaryota"/>
</dbReference>
<dbReference type="PRINTS" id="PR00190">
    <property type="entry name" value="ACTIN"/>
</dbReference>
<gene>
    <name evidence="2" type="ORF">SARC_07899</name>
</gene>
<dbReference type="AlphaFoldDB" id="A0A0L0FSI0"/>
<protein>
    <submittedName>
        <fullName evidence="2">Uncharacterized protein</fullName>
    </submittedName>
</protein>
<dbReference type="RefSeq" id="XP_014153607.1">
    <property type="nucleotide sequence ID" value="XM_014298132.1"/>
</dbReference>
<reference evidence="2 3" key="1">
    <citation type="submission" date="2011-02" db="EMBL/GenBank/DDBJ databases">
        <title>The Genome Sequence of Sphaeroforma arctica JP610.</title>
        <authorList>
            <consortium name="The Broad Institute Genome Sequencing Platform"/>
            <person name="Russ C."/>
            <person name="Cuomo C."/>
            <person name="Young S.K."/>
            <person name="Zeng Q."/>
            <person name="Gargeya S."/>
            <person name="Alvarado L."/>
            <person name="Berlin A."/>
            <person name="Chapman S.B."/>
            <person name="Chen Z."/>
            <person name="Freedman E."/>
            <person name="Gellesch M."/>
            <person name="Goldberg J."/>
            <person name="Griggs A."/>
            <person name="Gujja S."/>
            <person name="Heilman E."/>
            <person name="Heiman D."/>
            <person name="Howarth C."/>
            <person name="Mehta T."/>
            <person name="Neiman D."/>
            <person name="Pearson M."/>
            <person name="Roberts A."/>
            <person name="Saif S."/>
            <person name="Shea T."/>
            <person name="Shenoy N."/>
            <person name="Sisk P."/>
            <person name="Stolte C."/>
            <person name="Sykes S."/>
            <person name="White J."/>
            <person name="Yandava C."/>
            <person name="Burger G."/>
            <person name="Gray M.W."/>
            <person name="Holland P.W.H."/>
            <person name="King N."/>
            <person name="Lang F.B.F."/>
            <person name="Roger A.J."/>
            <person name="Ruiz-Trillo I."/>
            <person name="Haas B."/>
            <person name="Nusbaum C."/>
            <person name="Birren B."/>
        </authorList>
    </citation>
    <scope>NUCLEOTIDE SEQUENCE [LARGE SCALE GENOMIC DNA]</scope>
    <source>
        <strain evidence="2 3">JP610</strain>
    </source>
</reference>
<dbReference type="STRING" id="667725.A0A0L0FSI0"/>
<comment type="similarity">
    <text evidence="1">Belongs to the actin family.</text>
</comment>
<dbReference type="InterPro" id="IPR043129">
    <property type="entry name" value="ATPase_NBD"/>
</dbReference>
<proteinExistence type="inferred from homology"/>
<dbReference type="OrthoDB" id="5132116at2759"/>
<evidence type="ECO:0000256" key="1">
    <source>
        <dbReference type="RuleBase" id="RU000487"/>
    </source>
</evidence>
<keyword evidence="3" id="KW-1185">Reference proteome</keyword>
<dbReference type="EMBL" id="KQ242258">
    <property type="protein sequence ID" value="KNC79705.1"/>
    <property type="molecule type" value="Genomic_DNA"/>
</dbReference>
<evidence type="ECO:0000313" key="2">
    <source>
        <dbReference type="EMBL" id="KNC79705.1"/>
    </source>
</evidence>
<dbReference type="SUPFAM" id="SSF53067">
    <property type="entry name" value="Actin-like ATPase domain"/>
    <property type="match status" value="2"/>
</dbReference>